<comment type="caution">
    <text evidence="2">The sequence shown here is derived from an EMBL/GenBank/DDBJ whole genome shotgun (WGS) entry which is preliminary data.</text>
</comment>
<organism evidence="2 3">
    <name type="scientific">Symbiodinium necroappetens</name>
    <dbReference type="NCBI Taxonomy" id="1628268"/>
    <lineage>
        <taxon>Eukaryota</taxon>
        <taxon>Sar</taxon>
        <taxon>Alveolata</taxon>
        <taxon>Dinophyceae</taxon>
        <taxon>Suessiales</taxon>
        <taxon>Symbiodiniaceae</taxon>
        <taxon>Symbiodinium</taxon>
    </lineage>
</organism>
<feature type="signal peptide" evidence="1">
    <location>
        <begin position="1"/>
        <end position="25"/>
    </location>
</feature>
<dbReference type="EMBL" id="CAJNJA010064864">
    <property type="protein sequence ID" value="CAE7884393.1"/>
    <property type="molecule type" value="Genomic_DNA"/>
</dbReference>
<feature type="chain" id="PRO_5032389145" evidence="1">
    <location>
        <begin position="26"/>
        <end position="304"/>
    </location>
</feature>
<proteinExistence type="predicted"/>
<evidence type="ECO:0000313" key="2">
    <source>
        <dbReference type="EMBL" id="CAE7884393.1"/>
    </source>
</evidence>
<name>A0A813AZ98_9DINO</name>
<protein>
    <submittedName>
        <fullName evidence="2">RpsA protein</fullName>
    </submittedName>
</protein>
<accession>A0A813AZ98</accession>
<reference evidence="2" key="1">
    <citation type="submission" date="2021-02" db="EMBL/GenBank/DDBJ databases">
        <authorList>
            <person name="Dougan E. K."/>
            <person name="Rhodes N."/>
            <person name="Thang M."/>
            <person name="Chan C."/>
        </authorList>
    </citation>
    <scope>NUCLEOTIDE SEQUENCE</scope>
</reference>
<dbReference type="AlphaFoldDB" id="A0A813AZ98"/>
<gene>
    <name evidence="2" type="primary">rpsA</name>
    <name evidence="2" type="ORF">SNEC2469_LOCUS29160</name>
</gene>
<evidence type="ECO:0000313" key="3">
    <source>
        <dbReference type="Proteomes" id="UP000601435"/>
    </source>
</evidence>
<keyword evidence="1" id="KW-0732">Signal</keyword>
<evidence type="ECO:0000256" key="1">
    <source>
        <dbReference type="SAM" id="SignalP"/>
    </source>
</evidence>
<dbReference type="Proteomes" id="UP000601435">
    <property type="component" value="Unassembled WGS sequence"/>
</dbReference>
<feature type="non-terminal residue" evidence="2">
    <location>
        <position position="1"/>
    </location>
</feature>
<keyword evidence="3" id="KW-1185">Reference proteome</keyword>
<sequence length="304" mass="34348">MKSRRAGASAVGVAILLVASTWSQAFITSPGHFWTQCPRHRADHPTCRGAQEAALAEKQLMPGDAVRVLHPERQEWCEGVIQAVKAEGLYSVKADMPDRDSEWLTVEEDELEPMFVYKDFRKGNRVLFVLQGVGATRARVKDVQPRGMYVVTYRRPGGPAVETIVHAKDMRLQTSDLRPSQKCTGKIHAIDEESEFAMIDMGTEAYGKLSLREVPEDLYIGQEVEVKIVRIHLKDQSIQVAWAGERRRPARKGGAVDRRPIRMKMRFNAFADIPTTKWLDGKVMALLEYGAMVRVWLDPEKFAD</sequence>
<dbReference type="OrthoDB" id="408266at2759"/>